<dbReference type="InterPro" id="IPR029058">
    <property type="entry name" value="AB_hydrolase_fold"/>
</dbReference>
<proteinExistence type="predicted"/>
<name>A0ABT0JYV7_9ACTN</name>
<dbReference type="PANTHER" id="PTHR10272">
    <property type="entry name" value="PLATELET-ACTIVATING FACTOR ACETYLHYDROLASE"/>
    <property type="match status" value="1"/>
</dbReference>
<keyword evidence="1 4" id="KW-0378">Hydrolase</keyword>
<evidence type="ECO:0000313" key="4">
    <source>
        <dbReference type="EMBL" id="MCK9876474.1"/>
    </source>
</evidence>
<organism evidence="4 5">
    <name type="scientific">Frankia umida</name>
    <dbReference type="NCBI Taxonomy" id="573489"/>
    <lineage>
        <taxon>Bacteria</taxon>
        <taxon>Bacillati</taxon>
        <taxon>Actinomycetota</taxon>
        <taxon>Actinomycetes</taxon>
        <taxon>Frankiales</taxon>
        <taxon>Frankiaceae</taxon>
        <taxon>Frankia</taxon>
    </lineage>
</organism>
<keyword evidence="2" id="KW-0442">Lipid degradation</keyword>
<dbReference type="SUPFAM" id="SSF53474">
    <property type="entry name" value="alpha/beta-Hydrolases"/>
    <property type="match status" value="1"/>
</dbReference>
<sequence>MSHSWQLAVVGALMLGLVTLLGPAQPPGSGAPVASTAAKVRPAASGVVPPTLPDPGAAGPWPVGYRTVRLADPHRLGRVLTTSLWYPARPDATAGSTLPRTVELPAGAGAVRPLDLGPVGSRAAVAAAAFAAAGTDAGAGGGWSPLGGACPVAAFEAAPDVPGRAAFYPVLGPVGLVSTLAVTDAAPASGPFPLVLFSHGSAGSRVQAATLLEGLASHGYVVAAPDHTGDTLLDAAAGQTEPQIPMAVERSRDLSAVLDALTDPSCQVRDLVRSDQIATVGFSFGGLTSIVSSIGLLDAPADPRVRASVGLSAATSPLPAAWLAENRVPTLLLGGTRDTSIPLRLNAERAFGQLTSSRPRVLVTVADDTHNSFTDVCRQAALVRDRGMPAQVGTRIALTASATCGPPMIDPVRAELLVQRATVAFLDWQLRGRADSGRFLTEQALGDPSTVKTRAVL</sequence>
<dbReference type="RefSeq" id="WP_248824736.1">
    <property type="nucleotide sequence ID" value="NZ_JALKFT010000010.1"/>
</dbReference>
<keyword evidence="3" id="KW-0443">Lipid metabolism</keyword>
<dbReference type="PANTHER" id="PTHR10272:SF0">
    <property type="entry name" value="PLATELET-ACTIVATING FACTOR ACETYLHYDROLASE"/>
    <property type="match status" value="1"/>
</dbReference>
<comment type="caution">
    <text evidence="4">The sequence shown here is derived from an EMBL/GenBank/DDBJ whole genome shotgun (WGS) entry which is preliminary data.</text>
</comment>
<dbReference type="Proteomes" id="UP001201873">
    <property type="component" value="Unassembled WGS sequence"/>
</dbReference>
<gene>
    <name evidence="4" type="ORF">MXD59_11935</name>
</gene>
<accession>A0ABT0JYV7</accession>
<dbReference type="EMBL" id="JALKFT010000010">
    <property type="protein sequence ID" value="MCK9876474.1"/>
    <property type="molecule type" value="Genomic_DNA"/>
</dbReference>
<dbReference type="GO" id="GO:0016787">
    <property type="term" value="F:hydrolase activity"/>
    <property type="evidence" value="ECO:0007669"/>
    <property type="project" value="UniProtKB-KW"/>
</dbReference>
<evidence type="ECO:0000313" key="5">
    <source>
        <dbReference type="Proteomes" id="UP001201873"/>
    </source>
</evidence>
<dbReference type="Gene3D" id="3.40.50.1820">
    <property type="entry name" value="alpha/beta hydrolase"/>
    <property type="match status" value="1"/>
</dbReference>
<evidence type="ECO:0000256" key="1">
    <source>
        <dbReference type="ARBA" id="ARBA00022801"/>
    </source>
</evidence>
<protein>
    <submittedName>
        <fullName evidence="4">Dienelactone hydrolase family protein</fullName>
    </submittedName>
</protein>
<dbReference type="Pfam" id="PF03403">
    <property type="entry name" value="PAF-AH_p_II"/>
    <property type="match status" value="1"/>
</dbReference>
<evidence type="ECO:0000256" key="3">
    <source>
        <dbReference type="ARBA" id="ARBA00023098"/>
    </source>
</evidence>
<reference evidence="4 5" key="1">
    <citation type="submission" date="2022-04" db="EMBL/GenBank/DDBJ databases">
        <title>Genome diversity in the genus Frankia.</title>
        <authorList>
            <person name="Carlos-Shanley C."/>
            <person name="Hahn D."/>
        </authorList>
    </citation>
    <scope>NUCLEOTIDE SEQUENCE [LARGE SCALE GENOMIC DNA]</scope>
    <source>
        <strain evidence="4 5">Ag45/Mut15</strain>
    </source>
</reference>
<keyword evidence="5" id="KW-1185">Reference proteome</keyword>
<evidence type="ECO:0000256" key="2">
    <source>
        <dbReference type="ARBA" id="ARBA00022963"/>
    </source>
</evidence>